<evidence type="ECO:0000313" key="4">
    <source>
        <dbReference type="EMBL" id="TEA27216.1"/>
    </source>
</evidence>
<dbReference type="InterPro" id="IPR001460">
    <property type="entry name" value="PCN-bd_Tpept"/>
</dbReference>
<protein>
    <submittedName>
        <fullName evidence="4">Peptidoglycan glycosyltransferase FtsI</fullName>
    </submittedName>
</protein>
<proteinExistence type="predicted"/>
<dbReference type="GO" id="GO:0005886">
    <property type="term" value="C:plasma membrane"/>
    <property type="evidence" value="ECO:0007669"/>
    <property type="project" value="TreeGrafter"/>
</dbReference>
<comment type="caution">
    <text evidence="4">The sequence shown here is derived from an EMBL/GenBank/DDBJ whole genome shotgun (WGS) entry which is preliminary data.</text>
</comment>
<keyword evidence="5" id="KW-1185">Reference proteome</keyword>
<evidence type="ECO:0000256" key="1">
    <source>
        <dbReference type="ARBA" id="ARBA00004370"/>
    </source>
</evidence>
<dbReference type="GO" id="GO:0071555">
    <property type="term" value="P:cell wall organization"/>
    <property type="evidence" value="ECO:0007669"/>
    <property type="project" value="TreeGrafter"/>
</dbReference>
<sequence length="315" mass="33960">AVLIDVKTGEILAMATAPSYNPNNRANVKNELLRNRAVTDAFEPGSTVKPLIVMAALENKVATTRSVIDVRPFYVNHYEVKDVSPQVSLTLEGILMKSSNVGVSRLALQMSPETIVKFYARFGFGQPTKLGLGGEARGTISAQRKYWSDIERATYSFGYGLTVTPLQLARAYATIGSYGIYRPVSLLRLDEPNKGVRVVDHDIAKTVVQMMRSVAESGGGAKAAVPGYSVAIKTGTAKKLGSSGKYVNQYIAYTAGIAPATSPRYSLVVIIDNPKAGQYYGGAVSAPVFSRIMGSVLRTMNIKPDQPIDNFPANR</sequence>
<dbReference type="Proteomes" id="UP000506160">
    <property type="component" value="Unassembled WGS sequence"/>
</dbReference>
<feature type="non-terminal residue" evidence="4">
    <location>
        <position position="1"/>
    </location>
</feature>
<feature type="domain" description="Penicillin-binding protein transpeptidase" evidence="3">
    <location>
        <begin position="1"/>
        <end position="293"/>
    </location>
</feature>
<dbReference type="PANTHER" id="PTHR30627:SF1">
    <property type="entry name" value="PEPTIDOGLYCAN D,D-TRANSPEPTIDASE FTSI"/>
    <property type="match status" value="1"/>
</dbReference>
<dbReference type="Gene3D" id="3.30.450.330">
    <property type="match status" value="1"/>
</dbReference>
<evidence type="ECO:0000259" key="3">
    <source>
        <dbReference type="Pfam" id="PF00905"/>
    </source>
</evidence>
<reference evidence="4 5" key="1">
    <citation type="journal article" date="2014" name="Appl. Environ. Microbiol.">
        <title>Genomic features of a bumble bee symbiont reflect its host environment.</title>
        <authorList>
            <person name="Martinson V.G."/>
            <person name="Magoc T."/>
            <person name="Koch H."/>
            <person name="Salzberg S.L."/>
            <person name="Moran N.A."/>
        </authorList>
    </citation>
    <scope>NUCLEOTIDE SEQUENCE [LARGE SCALE GENOMIC DNA]</scope>
    <source>
        <strain evidence="4 5">Bimp</strain>
    </source>
</reference>
<comment type="subcellular location">
    <subcellularLocation>
        <location evidence="1">Membrane</location>
    </subcellularLocation>
</comment>
<dbReference type="RefSeq" id="WP_024496046.1">
    <property type="nucleotide sequence ID" value="NZ_AWGA01000051.1"/>
</dbReference>
<dbReference type="Pfam" id="PF00905">
    <property type="entry name" value="Transpeptidase"/>
    <property type="match status" value="1"/>
</dbReference>
<dbReference type="SUPFAM" id="SSF56601">
    <property type="entry name" value="beta-lactamase/transpeptidase-like"/>
    <property type="match status" value="1"/>
</dbReference>
<keyword evidence="2" id="KW-0472">Membrane</keyword>
<dbReference type="AlphaFoldDB" id="A0AB94ICR6"/>
<dbReference type="PANTHER" id="PTHR30627">
    <property type="entry name" value="PEPTIDOGLYCAN D,D-TRANSPEPTIDASE"/>
    <property type="match status" value="1"/>
</dbReference>
<evidence type="ECO:0000256" key="2">
    <source>
        <dbReference type="ARBA" id="ARBA00023136"/>
    </source>
</evidence>
<name>A0AB94ICR6_9GAMM</name>
<gene>
    <name evidence="4" type="ORF">O970_04985</name>
</gene>
<dbReference type="Gene3D" id="3.40.710.10">
    <property type="entry name" value="DD-peptidase/beta-lactamase superfamily"/>
    <property type="match status" value="1"/>
</dbReference>
<dbReference type="InterPro" id="IPR012338">
    <property type="entry name" value="Beta-lactam/transpept-like"/>
</dbReference>
<dbReference type="GO" id="GO:0008658">
    <property type="term" value="F:penicillin binding"/>
    <property type="evidence" value="ECO:0007669"/>
    <property type="project" value="InterPro"/>
</dbReference>
<dbReference type="InterPro" id="IPR050515">
    <property type="entry name" value="Beta-lactam/transpept"/>
</dbReference>
<evidence type="ECO:0000313" key="5">
    <source>
        <dbReference type="Proteomes" id="UP000506160"/>
    </source>
</evidence>
<accession>A0AB94ICR6</accession>
<dbReference type="EMBL" id="AWGA01000051">
    <property type="protein sequence ID" value="TEA27216.1"/>
    <property type="molecule type" value="Genomic_DNA"/>
</dbReference>
<organism evidence="4 5">
    <name type="scientific">Candidatus Schmidhempelia bombi str. Bimp</name>
    <dbReference type="NCBI Taxonomy" id="1387197"/>
    <lineage>
        <taxon>Bacteria</taxon>
        <taxon>Pseudomonadati</taxon>
        <taxon>Pseudomonadota</taxon>
        <taxon>Gammaproteobacteria</taxon>
        <taxon>Orbales</taxon>
        <taxon>Orbaceae</taxon>
        <taxon>Candidatus Schmidhempelia</taxon>
    </lineage>
</organism>